<gene>
    <name evidence="3" type="ORF">Adu01nite_06230</name>
</gene>
<dbReference type="InterPro" id="IPR002645">
    <property type="entry name" value="STAS_dom"/>
</dbReference>
<dbReference type="PROSITE" id="PS50801">
    <property type="entry name" value="STAS"/>
    <property type="match status" value="1"/>
</dbReference>
<dbReference type="SUPFAM" id="SSF52091">
    <property type="entry name" value="SpoIIaa-like"/>
    <property type="match status" value="1"/>
</dbReference>
<dbReference type="EMBL" id="BOML01000006">
    <property type="protein sequence ID" value="GID99272.1"/>
    <property type="molecule type" value="Genomic_DNA"/>
</dbReference>
<evidence type="ECO:0000313" key="4">
    <source>
        <dbReference type="Proteomes" id="UP000637628"/>
    </source>
</evidence>
<dbReference type="Gene3D" id="3.30.565.10">
    <property type="entry name" value="Histidine kinase-like ATPase, C-terminal domain"/>
    <property type="match status" value="1"/>
</dbReference>
<dbReference type="Pfam" id="PF13581">
    <property type="entry name" value="HATPase_c_2"/>
    <property type="match status" value="1"/>
</dbReference>
<protein>
    <submittedName>
        <fullName evidence="3">Sulfate transporter</fullName>
    </submittedName>
</protein>
<comment type="caution">
    <text evidence="3">The sequence shown here is derived from an EMBL/GenBank/DDBJ whole genome shotgun (WGS) entry which is preliminary data.</text>
</comment>
<dbReference type="InterPro" id="IPR003594">
    <property type="entry name" value="HATPase_dom"/>
</dbReference>
<dbReference type="Proteomes" id="UP000637628">
    <property type="component" value="Unassembled WGS sequence"/>
</dbReference>
<dbReference type="Gene3D" id="3.30.750.24">
    <property type="entry name" value="STAS domain"/>
    <property type="match status" value="1"/>
</dbReference>
<dbReference type="RefSeq" id="WP_239132102.1">
    <property type="nucleotide sequence ID" value="NZ_BAAATX010000004.1"/>
</dbReference>
<feature type="domain" description="STAS" evidence="2">
    <location>
        <begin position="17"/>
        <end position="84"/>
    </location>
</feature>
<keyword evidence="1" id="KW-0808">Transferase</keyword>
<organism evidence="3 4">
    <name type="scientific">Paractinoplanes durhamensis</name>
    <dbReference type="NCBI Taxonomy" id="113563"/>
    <lineage>
        <taxon>Bacteria</taxon>
        <taxon>Bacillati</taxon>
        <taxon>Actinomycetota</taxon>
        <taxon>Actinomycetes</taxon>
        <taxon>Micromonosporales</taxon>
        <taxon>Micromonosporaceae</taxon>
        <taxon>Paractinoplanes</taxon>
    </lineage>
</organism>
<dbReference type="InterPro" id="IPR058548">
    <property type="entry name" value="MlaB-like_STAS"/>
</dbReference>
<dbReference type="PANTHER" id="PTHR35526:SF3">
    <property type="entry name" value="ANTI-SIGMA-F FACTOR RSBW"/>
    <property type="match status" value="1"/>
</dbReference>
<keyword evidence="1" id="KW-0418">Kinase</keyword>
<dbReference type="SUPFAM" id="SSF55874">
    <property type="entry name" value="ATPase domain of HSP90 chaperone/DNA topoisomerase II/histidine kinase"/>
    <property type="match status" value="1"/>
</dbReference>
<proteinExistence type="predicted"/>
<reference evidence="3 4" key="1">
    <citation type="submission" date="2021-01" db="EMBL/GenBank/DDBJ databases">
        <title>Whole genome shotgun sequence of Actinoplanes durhamensis NBRC 14914.</title>
        <authorList>
            <person name="Komaki H."/>
            <person name="Tamura T."/>
        </authorList>
    </citation>
    <scope>NUCLEOTIDE SEQUENCE [LARGE SCALE GENOMIC DNA]</scope>
    <source>
        <strain evidence="3 4">NBRC 14914</strain>
    </source>
</reference>
<name>A0ABQ3YNY1_9ACTN</name>
<dbReference type="CDD" id="cd07043">
    <property type="entry name" value="STAS_anti-anti-sigma_factors"/>
    <property type="match status" value="1"/>
</dbReference>
<dbReference type="Pfam" id="PF13466">
    <property type="entry name" value="STAS_2"/>
    <property type="match status" value="1"/>
</dbReference>
<keyword evidence="4" id="KW-1185">Reference proteome</keyword>
<evidence type="ECO:0000259" key="2">
    <source>
        <dbReference type="PROSITE" id="PS50801"/>
    </source>
</evidence>
<dbReference type="InterPro" id="IPR036890">
    <property type="entry name" value="HATPase_C_sf"/>
</dbReference>
<dbReference type="InterPro" id="IPR036513">
    <property type="entry name" value="STAS_dom_sf"/>
</dbReference>
<dbReference type="PANTHER" id="PTHR35526">
    <property type="entry name" value="ANTI-SIGMA-F FACTOR RSBW-RELATED"/>
    <property type="match status" value="1"/>
</dbReference>
<dbReference type="CDD" id="cd16936">
    <property type="entry name" value="HATPase_RsbW-like"/>
    <property type="match status" value="1"/>
</dbReference>
<keyword evidence="1" id="KW-0723">Serine/threonine-protein kinase</keyword>
<evidence type="ECO:0000256" key="1">
    <source>
        <dbReference type="ARBA" id="ARBA00022527"/>
    </source>
</evidence>
<evidence type="ECO:0000313" key="3">
    <source>
        <dbReference type="EMBL" id="GID99272.1"/>
    </source>
</evidence>
<sequence>MSSEVRHLVDGGRAFPLVRLTGVLDVTTAPEIRSVLLDVLAGQPEAVVVDVGDLRIGDPAAVAVLREVYRETADWPAARLTLCNAADVTEWQGTGWPVAADCDGAFAQLGLPADHRLSVDLEPQVGAARRSRELINDACARWDRGEVAGSACIVVTELVNNVVQHAHTSMIVLLAAHGDDGLSVAVRDSSATVPSFTGAPAPTSYGGRGMLLIDSVADRWGSLPLTHGKVVWALLSGGMTGVRRG</sequence>
<dbReference type="InterPro" id="IPR050267">
    <property type="entry name" value="Anti-sigma-factor_SerPK"/>
</dbReference>
<accession>A0ABQ3YNY1</accession>